<evidence type="ECO:0000313" key="2">
    <source>
        <dbReference type="EMBL" id="PZC77269.1"/>
    </source>
</evidence>
<accession>A0A2W1BQB5</accession>
<evidence type="ECO:0000313" key="3">
    <source>
        <dbReference type="Proteomes" id="UP000249218"/>
    </source>
</evidence>
<dbReference type="AlphaFoldDB" id="A0A2W1BQB5"/>
<sequence>MKTSNKTFIRPLSSVAAPAQARSRGRSIARREVIPQVRPPTPPPCLLLISGHRGGTFELALFVLAANTPPSPGGRGCARGRSRRPRSSGMLRES</sequence>
<dbReference type="Proteomes" id="UP000249218">
    <property type="component" value="Unassembled WGS sequence"/>
</dbReference>
<reference evidence="2 3" key="1">
    <citation type="journal article" date="2017" name="BMC Biol.">
        <title>Genomic innovations, transcriptional plasticity and gene loss underlying the evolution and divergence of two highly polyphagous and invasive Helicoverpa pest species.</title>
        <authorList>
            <person name="Pearce S.L."/>
            <person name="Clarke D.F."/>
            <person name="East P.D."/>
            <person name="Elfekih S."/>
            <person name="Gordon K.H."/>
            <person name="Jermiin L.S."/>
            <person name="McGaughran A."/>
            <person name="Oakeshott J.G."/>
            <person name="Papanikolaou A."/>
            <person name="Perera O.P."/>
            <person name="Rane R.V."/>
            <person name="Richards S."/>
            <person name="Tay W.T."/>
            <person name="Walsh T.K."/>
            <person name="Anderson A."/>
            <person name="Anderson C.J."/>
            <person name="Asgari S."/>
            <person name="Board P.G."/>
            <person name="Bretschneider A."/>
            <person name="Campbell P.M."/>
            <person name="Chertemps T."/>
            <person name="Christeller J.T."/>
            <person name="Coppin C.W."/>
            <person name="Downes S.J."/>
            <person name="Duan G."/>
            <person name="Farnsworth C.A."/>
            <person name="Good R.T."/>
            <person name="Han L.B."/>
            <person name="Han Y.C."/>
            <person name="Hatje K."/>
            <person name="Horne I."/>
            <person name="Huang Y.P."/>
            <person name="Hughes D.S."/>
            <person name="Jacquin-Joly E."/>
            <person name="James W."/>
            <person name="Jhangiani S."/>
            <person name="Kollmar M."/>
            <person name="Kuwar S.S."/>
            <person name="Li S."/>
            <person name="Liu N.Y."/>
            <person name="Maibeche M.T."/>
            <person name="Miller J.R."/>
            <person name="Montagne N."/>
            <person name="Perry T."/>
            <person name="Qu J."/>
            <person name="Song S.V."/>
            <person name="Sutton G.G."/>
            <person name="Vogel H."/>
            <person name="Walenz B.P."/>
            <person name="Xu W."/>
            <person name="Zhang H.J."/>
            <person name="Zou Z."/>
            <person name="Batterham P."/>
            <person name="Edwards O.R."/>
            <person name="Feyereisen R."/>
            <person name="Gibbs R.A."/>
            <person name="Heckel D.G."/>
            <person name="McGrath A."/>
            <person name="Robin C."/>
            <person name="Scherer S.E."/>
            <person name="Worley K.C."/>
            <person name="Wu Y.D."/>
        </authorList>
    </citation>
    <scope>NUCLEOTIDE SEQUENCE [LARGE SCALE GENOMIC DNA]</scope>
    <source>
        <strain evidence="2">Harm_GR_Male_#8</strain>
        <tissue evidence="2">Whole organism</tissue>
    </source>
</reference>
<evidence type="ECO:0000256" key="1">
    <source>
        <dbReference type="SAM" id="MobiDB-lite"/>
    </source>
</evidence>
<protein>
    <submittedName>
        <fullName evidence="2">Uncharacterized protein</fullName>
    </submittedName>
</protein>
<name>A0A2W1BQB5_HELAM</name>
<feature type="region of interest" description="Disordered" evidence="1">
    <location>
        <begin position="68"/>
        <end position="94"/>
    </location>
</feature>
<keyword evidence="3" id="KW-1185">Reference proteome</keyword>
<dbReference type="EMBL" id="KZ149933">
    <property type="protein sequence ID" value="PZC77269.1"/>
    <property type="molecule type" value="Genomic_DNA"/>
</dbReference>
<gene>
    <name evidence="2" type="primary">HaOG203586</name>
    <name evidence="2" type="ORF">B5X24_HaOG203586</name>
</gene>
<organism evidence="2 3">
    <name type="scientific">Helicoverpa armigera</name>
    <name type="common">Cotton bollworm</name>
    <name type="synonym">Heliothis armigera</name>
    <dbReference type="NCBI Taxonomy" id="29058"/>
    <lineage>
        <taxon>Eukaryota</taxon>
        <taxon>Metazoa</taxon>
        <taxon>Ecdysozoa</taxon>
        <taxon>Arthropoda</taxon>
        <taxon>Hexapoda</taxon>
        <taxon>Insecta</taxon>
        <taxon>Pterygota</taxon>
        <taxon>Neoptera</taxon>
        <taxon>Endopterygota</taxon>
        <taxon>Lepidoptera</taxon>
        <taxon>Glossata</taxon>
        <taxon>Ditrysia</taxon>
        <taxon>Noctuoidea</taxon>
        <taxon>Noctuidae</taxon>
        <taxon>Heliothinae</taxon>
        <taxon>Helicoverpa</taxon>
    </lineage>
</organism>
<proteinExistence type="predicted"/>